<accession>A0A9Q8FQM1</accession>
<dbReference type="InterPro" id="IPR009725">
    <property type="entry name" value="3_dmu_93_MTrfase"/>
</dbReference>
<feature type="domain" description="PhnB-like" evidence="1">
    <location>
        <begin position="4"/>
        <end position="130"/>
    </location>
</feature>
<dbReference type="PANTHER" id="PTHR33990:SF4">
    <property type="entry name" value="PHNB-LIKE DOMAIN-CONTAINING PROTEIN"/>
    <property type="match status" value="1"/>
</dbReference>
<keyword evidence="3" id="KW-1185">Reference proteome</keyword>
<dbReference type="CDD" id="cd06588">
    <property type="entry name" value="PhnB_like"/>
    <property type="match status" value="1"/>
</dbReference>
<evidence type="ECO:0000313" key="2">
    <source>
        <dbReference type="EMBL" id="TDM03591.1"/>
    </source>
</evidence>
<name>A0A9Q8FQM1_9STAP</name>
<dbReference type="InterPro" id="IPR028973">
    <property type="entry name" value="PhnB-like"/>
</dbReference>
<dbReference type="PIRSF" id="PIRSF021700">
    <property type="entry name" value="3_dmu_93_MTrfase"/>
    <property type="match status" value="1"/>
</dbReference>
<sequence length="134" mass="15051">MIQQKIVPFLMFNGRAEEAVDFYTTIFNDSEIAAMNRYGTEGPGAEGTINHSKFTLNGQQFMAIDNANGTDVPFTPAVSLVVNCDSEEEIRHLYDRLKTDGEVLMELMPMPPVARQFAWVADRFGLSWQLNLSV</sequence>
<organism evidence="2 3">
    <name type="scientific">Macrococcus carouselicus</name>
    <dbReference type="NCBI Taxonomy" id="69969"/>
    <lineage>
        <taxon>Bacteria</taxon>
        <taxon>Bacillati</taxon>
        <taxon>Bacillota</taxon>
        <taxon>Bacilli</taxon>
        <taxon>Bacillales</taxon>
        <taxon>Staphylococcaceae</taxon>
        <taxon>Macrococcus</taxon>
    </lineage>
</organism>
<proteinExistence type="predicted"/>
<dbReference type="Pfam" id="PF06983">
    <property type="entry name" value="3-dmu-9_3-mt"/>
    <property type="match status" value="1"/>
</dbReference>
<protein>
    <submittedName>
        <fullName evidence="2">VOC family protein</fullName>
    </submittedName>
</protein>
<dbReference type="AlphaFoldDB" id="A0A9Q8FQM1"/>
<evidence type="ECO:0000259" key="1">
    <source>
        <dbReference type="Pfam" id="PF06983"/>
    </source>
</evidence>
<gene>
    <name evidence="2" type="ORF">ERX40_00015</name>
</gene>
<dbReference type="RefSeq" id="WP_133416454.1">
    <property type="nucleotide sequence ID" value="NZ_SCWD01000001.1"/>
</dbReference>
<comment type="caution">
    <text evidence="2">The sequence shown here is derived from an EMBL/GenBank/DDBJ whole genome shotgun (WGS) entry which is preliminary data.</text>
</comment>
<dbReference type="InterPro" id="IPR029068">
    <property type="entry name" value="Glyas_Bleomycin-R_OHBP_Dase"/>
</dbReference>
<dbReference type="Gene3D" id="3.30.720.110">
    <property type="match status" value="1"/>
</dbReference>
<dbReference type="OrthoDB" id="9806473at2"/>
<dbReference type="EMBL" id="SCWD01000001">
    <property type="protein sequence ID" value="TDM03591.1"/>
    <property type="molecule type" value="Genomic_DNA"/>
</dbReference>
<evidence type="ECO:0000313" key="3">
    <source>
        <dbReference type="Proteomes" id="UP000295280"/>
    </source>
</evidence>
<dbReference type="PANTHER" id="PTHR33990">
    <property type="entry name" value="PROTEIN YJDN-RELATED"/>
    <property type="match status" value="1"/>
</dbReference>
<dbReference type="Gene3D" id="3.30.720.100">
    <property type="match status" value="1"/>
</dbReference>
<reference evidence="2 3" key="1">
    <citation type="submission" date="2019-01" db="EMBL/GenBank/DDBJ databases">
        <title>Draft genome sequences of the type strains of six Macrococcus species.</title>
        <authorList>
            <person name="Mazhar S."/>
            <person name="Altermann E."/>
            <person name="Hill C."/>
            <person name="Mcauliffe O."/>
        </authorList>
    </citation>
    <scope>NUCLEOTIDE SEQUENCE [LARGE SCALE GENOMIC DNA]</scope>
    <source>
        <strain evidence="2 3">ATCC 51828</strain>
    </source>
</reference>
<dbReference type="SUPFAM" id="SSF54593">
    <property type="entry name" value="Glyoxalase/Bleomycin resistance protein/Dihydroxybiphenyl dioxygenase"/>
    <property type="match status" value="1"/>
</dbReference>
<dbReference type="Proteomes" id="UP000295280">
    <property type="component" value="Unassembled WGS sequence"/>
</dbReference>